<evidence type="ECO:0000313" key="2">
    <source>
        <dbReference type="EMBL" id="SIN89405.1"/>
    </source>
</evidence>
<name>A0A1N6F2B4_9SPHN</name>
<dbReference type="InterPro" id="IPR022496">
    <property type="entry name" value="T6A_TsaB"/>
</dbReference>
<sequence>MDCRILAIDTATAACSAALFENGEAIACEYQEIGRGHAEKLIPLIASLPDKGKADQIIVNGGPGSFTGIRIGLSVGKALGLAWRAPVYSYQCLDLVAAQALAAHHHDDFIMVAMLGGHGEYFVQNFDSKGTAVDALLSLPPTEALARAKGVHVAGTAAEALAEQSEGLSALPMLPDAANALLLSAPARSLAARAIYGRRPDAKTMQET</sequence>
<dbReference type="SUPFAM" id="SSF53067">
    <property type="entry name" value="Actin-like ATPase domain"/>
    <property type="match status" value="1"/>
</dbReference>
<dbReference type="AlphaFoldDB" id="A0A1N6F2B4"/>
<evidence type="ECO:0000313" key="3">
    <source>
        <dbReference type="Proteomes" id="UP000185192"/>
    </source>
</evidence>
<proteinExistence type="predicted"/>
<protein>
    <submittedName>
        <fullName evidence="2">tRNA threonylcarbamoyl adenosine modification protein YeaZ</fullName>
    </submittedName>
</protein>
<accession>A0A1N6F2B4</accession>
<feature type="domain" description="Gcp-like" evidence="1">
    <location>
        <begin position="34"/>
        <end position="137"/>
    </location>
</feature>
<reference evidence="3" key="1">
    <citation type="submission" date="2016-11" db="EMBL/GenBank/DDBJ databases">
        <authorList>
            <person name="Varghese N."/>
            <person name="Submissions S."/>
        </authorList>
    </citation>
    <scope>NUCLEOTIDE SEQUENCE [LARGE SCALE GENOMIC DNA]</scope>
    <source>
        <strain evidence="3">DSM 22363</strain>
    </source>
</reference>
<keyword evidence="3" id="KW-1185">Reference proteome</keyword>
<dbReference type="Proteomes" id="UP000185192">
    <property type="component" value="Unassembled WGS sequence"/>
</dbReference>
<dbReference type="GO" id="GO:0002949">
    <property type="term" value="P:tRNA threonylcarbamoyladenosine modification"/>
    <property type="evidence" value="ECO:0007669"/>
    <property type="project" value="InterPro"/>
</dbReference>
<dbReference type="InterPro" id="IPR043129">
    <property type="entry name" value="ATPase_NBD"/>
</dbReference>
<dbReference type="Gene3D" id="3.30.420.40">
    <property type="match status" value="2"/>
</dbReference>
<dbReference type="OrthoDB" id="9809995at2"/>
<dbReference type="Pfam" id="PF00814">
    <property type="entry name" value="TsaD"/>
    <property type="match status" value="1"/>
</dbReference>
<dbReference type="NCBIfam" id="TIGR03725">
    <property type="entry name" value="T6A_YeaZ"/>
    <property type="match status" value="1"/>
</dbReference>
<dbReference type="InterPro" id="IPR000905">
    <property type="entry name" value="Gcp-like_dom"/>
</dbReference>
<dbReference type="RefSeq" id="WP_074205273.1">
    <property type="nucleotide sequence ID" value="NZ_FSQW01000002.1"/>
</dbReference>
<dbReference type="STRING" id="1123272.SAMN02745824_2199"/>
<evidence type="ECO:0000259" key="1">
    <source>
        <dbReference type="Pfam" id="PF00814"/>
    </source>
</evidence>
<dbReference type="EMBL" id="FSQW01000002">
    <property type="protein sequence ID" value="SIN89405.1"/>
    <property type="molecule type" value="Genomic_DNA"/>
</dbReference>
<organism evidence="2 3">
    <name type="scientific">Parasphingorhabdus marina DSM 22363</name>
    <dbReference type="NCBI Taxonomy" id="1123272"/>
    <lineage>
        <taxon>Bacteria</taxon>
        <taxon>Pseudomonadati</taxon>
        <taxon>Pseudomonadota</taxon>
        <taxon>Alphaproteobacteria</taxon>
        <taxon>Sphingomonadales</taxon>
        <taxon>Sphingomonadaceae</taxon>
        <taxon>Parasphingorhabdus</taxon>
    </lineage>
</organism>
<gene>
    <name evidence="2" type="ORF">SAMN02745824_2199</name>
</gene>